<accession>A0A8S9Z7W7</accession>
<name>A0A8S9Z7W7_9BILA</name>
<sequence length="96" mass="11686">MNFINKIGSLNQERHSLCLKGERRGLGMDFFSNFDIFYFETSLVSYCLTQLFINILSIYNMKFNLTFHYTFYDYYSLIWPNNTNTNVFWFCYFLLL</sequence>
<dbReference type="Proteomes" id="UP000605970">
    <property type="component" value="Unassembled WGS sequence"/>
</dbReference>
<reference evidence="2" key="1">
    <citation type="journal article" date="2020" name="Ecol. Evol.">
        <title>Genome structure and content of the rice root-knot nematode (Meloidogyne graminicola).</title>
        <authorList>
            <person name="Phan N.T."/>
            <person name="Danchin E.G.J."/>
            <person name="Klopp C."/>
            <person name="Perfus-Barbeoch L."/>
            <person name="Kozlowski D.K."/>
            <person name="Koutsovoulos G.D."/>
            <person name="Lopez-Roques C."/>
            <person name="Bouchez O."/>
            <person name="Zahm M."/>
            <person name="Besnard G."/>
            <person name="Bellafiore S."/>
        </authorList>
    </citation>
    <scope>NUCLEOTIDE SEQUENCE</scope>
    <source>
        <strain evidence="2">VN-18</strain>
    </source>
</reference>
<evidence type="ECO:0000256" key="1">
    <source>
        <dbReference type="SAM" id="Phobius"/>
    </source>
</evidence>
<feature type="transmembrane region" description="Helical" evidence="1">
    <location>
        <begin position="36"/>
        <end position="59"/>
    </location>
</feature>
<evidence type="ECO:0000313" key="3">
    <source>
        <dbReference type="Proteomes" id="UP000605970"/>
    </source>
</evidence>
<dbReference type="AlphaFoldDB" id="A0A8S9Z7W7"/>
<keyword evidence="1" id="KW-1133">Transmembrane helix</keyword>
<organism evidence="2 3">
    <name type="scientific">Meloidogyne graminicola</name>
    <dbReference type="NCBI Taxonomy" id="189291"/>
    <lineage>
        <taxon>Eukaryota</taxon>
        <taxon>Metazoa</taxon>
        <taxon>Ecdysozoa</taxon>
        <taxon>Nematoda</taxon>
        <taxon>Chromadorea</taxon>
        <taxon>Rhabditida</taxon>
        <taxon>Tylenchina</taxon>
        <taxon>Tylenchomorpha</taxon>
        <taxon>Tylenchoidea</taxon>
        <taxon>Meloidogynidae</taxon>
        <taxon>Meloidogyninae</taxon>
        <taxon>Meloidogyne</taxon>
    </lineage>
</organism>
<keyword evidence="3" id="KW-1185">Reference proteome</keyword>
<evidence type="ECO:0000313" key="2">
    <source>
        <dbReference type="EMBL" id="KAF7627291.1"/>
    </source>
</evidence>
<keyword evidence="1" id="KW-0812">Transmembrane</keyword>
<dbReference type="EMBL" id="JABEBT010000155">
    <property type="protein sequence ID" value="KAF7627291.1"/>
    <property type="molecule type" value="Genomic_DNA"/>
</dbReference>
<comment type="caution">
    <text evidence="2">The sequence shown here is derived from an EMBL/GenBank/DDBJ whole genome shotgun (WGS) entry which is preliminary data.</text>
</comment>
<keyword evidence="1" id="KW-0472">Membrane</keyword>
<proteinExistence type="predicted"/>
<gene>
    <name evidence="2" type="ORF">Mgra_00009406</name>
</gene>
<protein>
    <submittedName>
        <fullName evidence="2">Uncharacterized protein</fullName>
    </submittedName>
</protein>